<feature type="binding site" evidence="8">
    <location>
        <begin position="335"/>
        <end position="338"/>
    </location>
    <ligand>
        <name>GTP</name>
        <dbReference type="ChEBI" id="CHEBI:37565"/>
        <label>2</label>
    </ligand>
</feature>
<dbReference type="Gene3D" id="3.30.300.20">
    <property type="match status" value="1"/>
</dbReference>
<dbReference type="NCBIfam" id="TIGR00231">
    <property type="entry name" value="small_GTP"/>
    <property type="match status" value="2"/>
</dbReference>
<feature type="binding site" evidence="8">
    <location>
        <begin position="223"/>
        <end position="230"/>
    </location>
    <ligand>
        <name>GTP</name>
        <dbReference type="ChEBI" id="CHEBI:37565"/>
        <label>2</label>
    </ligand>
</feature>
<dbReference type="PIRSF" id="PIRSF006485">
    <property type="entry name" value="GTP-binding_EngA"/>
    <property type="match status" value="1"/>
</dbReference>
<gene>
    <name evidence="8 12" type="primary">der</name>
    <name evidence="12" type="ORF">ERCIPSPA2889_474</name>
</gene>
<evidence type="ECO:0000256" key="4">
    <source>
        <dbReference type="ARBA" id="ARBA00022737"/>
    </source>
</evidence>
<dbReference type="FunFam" id="3.40.50.300:FF:000057">
    <property type="entry name" value="GTPase Der"/>
    <property type="match status" value="1"/>
</dbReference>
<dbReference type="FunFam" id="3.30.300.20:FF:000004">
    <property type="entry name" value="GTPase Der"/>
    <property type="match status" value="1"/>
</dbReference>
<dbReference type="FunFam" id="3.40.50.300:FF:000040">
    <property type="entry name" value="GTPase Der"/>
    <property type="match status" value="1"/>
</dbReference>
<keyword evidence="5 8" id="KW-0547">Nucleotide-binding</keyword>
<dbReference type="GO" id="GO:0042254">
    <property type="term" value="P:ribosome biogenesis"/>
    <property type="evidence" value="ECO:0007669"/>
    <property type="project" value="UniProtKB-KW"/>
</dbReference>
<dbReference type="PRINTS" id="PR00326">
    <property type="entry name" value="GTP1OBG"/>
</dbReference>
<dbReference type="Pfam" id="PF14714">
    <property type="entry name" value="KH_dom-like"/>
    <property type="match status" value="1"/>
</dbReference>
<proteinExistence type="inferred from homology"/>
<dbReference type="CDD" id="cd01894">
    <property type="entry name" value="EngA1"/>
    <property type="match status" value="1"/>
</dbReference>
<evidence type="ECO:0000256" key="7">
    <source>
        <dbReference type="ARBA" id="ARBA00032345"/>
    </source>
</evidence>
<reference evidence="12 13" key="1">
    <citation type="submission" date="2019-02" db="EMBL/GenBank/DDBJ databases">
        <authorList>
            <person name="Manzano-Marin A."/>
            <person name="Manzano-Marin A."/>
        </authorList>
    </citation>
    <scope>NUCLEOTIDE SEQUENCE [LARGE SCALE GENOMIC DNA]</scope>
    <source>
        <strain evidence="12 13">ErCipseudotsugae</strain>
    </source>
</reference>
<organism evidence="12 13">
    <name type="scientific">Candidatus Erwinia haradaeae</name>
    <dbReference type="NCBI Taxonomy" id="1922217"/>
    <lineage>
        <taxon>Bacteria</taxon>
        <taxon>Pseudomonadati</taxon>
        <taxon>Pseudomonadota</taxon>
        <taxon>Gammaproteobacteria</taxon>
        <taxon>Enterobacterales</taxon>
        <taxon>Erwiniaceae</taxon>
        <taxon>Erwinia</taxon>
    </lineage>
</organism>
<evidence type="ECO:0000256" key="1">
    <source>
        <dbReference type="ARBA" id="ARBA00008279"/>
    </source>
</evidence>
<evidence type="ECO:0000256" key="6">
    <source>
        <dbReference type="ARBA" id="ARBA00023134"/>
    </source>
</evidence>
<dbReference type="Gene3D" id="3.40.50.300">
    <property type="entry name" value="P-loop containing nucleotide triphosphate hydrolases"/>
    <property type="match status" value="2"/>
</dbReference>
<comment type="function">
    <text evidence="8 10">GTPase that plays an essential role in the late steps of ribosome biogenesis.</text>
</comment>
<dbReference type="RefSeq" id="WP_157989432.1">
    <property type="nucleotide sequence ID" value="NZ_LR217730.1"/>
</dbReference>
<dbReference type="AlphaFoldDB" id="A0A451DI81"/>
<accession>A0A451DI81</accession>
<name>A0A451DI81_9GAMM</name>
<evidence type="ECO:0000256" key="3">
    <source>
        <dbReference type="ARBA" id="ARBA00022517"/>
    </source>
</evidence>
<comment type="caution">
    <text evidence="8">Lacks conserved residue(s) required for the propagation of feature annotation.</text>
</comment>
<feature type="binding site" evidence="8">
    <location>
        <begin position="270"/>
        <end position="274"/>
    </location>
    <ligand>
        <name>GTP</name>
        <dbReference type="ChEBI" id="CHEBI:37565"/>
        <label>2</label>
    </ligand>
</feature>
<feature type="binding site" evidence="8">
    <location>
        <begin position="56"/>
        <end position="60"/>
    </location>
    <ligand>
        <name>GTP</name>
        <dbReference type="ChEBI" id="CHEBI:37565"/>
        <label>1</label>
    </ligand>
</feature>
<dbReference type="InterPro" id="IPR015946">
    <property type="entry name" value="KH_dom-like_a/b"/>
</dbReference>
<dbReference type="InterPro" id="IPR027417">
    <property type="entry name" value="P-loop_NTPase"/>
</dbReference>
<dbReference type="InterPro" id="IPR006073">
    <property type="entry name" value="GTP-bd"/>
</dbReference>
<protein>
    <recommendedName>
        <fullName evidence="2 8">GTPase Der</fullName>
    </recommendedName>
    <alternativeName>
        <fullName evidence="7 8">GTP-binding protein EngA</fullName>
    </alternativeName>
</protein>
<comment type="similarity">
    <text evidence="1 8 9 10">Belongs to the TRAFAC class TrmE-Era-EngA-EngB-Septin-like GTPase superfamily. EngA (Der) GTPase family.</text>
</comment>
<dbReference type="CDD" id="cd01895">
    <property type="entry name" value="EngA2"/>
    <property type="match status" value="1"/>
</dbReference>
<feature type="domain" description="EngA-type G" evidence="11">
    <location>
        <begin position="3"/>
        <end position="166"/>
    </location>
</feature>
<dbReference type="OrthoDB" id="9805918at2"/>
<dbReference type="PANTHER" id="PTHR43834:SF6">
    <property type="entry name" value="GTPASE DER"/>
    <property type="match status" value="1"/>
</dbReference>
<evidence type="ECO:0000259" key="11">
    <source>
        <dbReference type="PROSITE" id="PS51712"/>
    </source>
</evidence>
<dbReference type="InterPro" id="IPR016484">
    <property type="entry name" value="GTPase_Der"/>
</dbReference>
<feature type="binding site" evidence="8">
    <location>
        <begin position="9"/>
        <end position="16"/>
    </location>
    <ligand>
        <name>GTP</name>
        <dbReference type="ChEBI" id="CHEBI:37565"/>
        <label>1</label>
    </ligand>
</feature>
<evidence type="ECO:0000256" key="5">
    <source>
        <dbReference type="ARBA" id="ARBA00022741"/>
    </source>
</evidence>
<dbReference type="HAMAP" id="MF_00195">
    <property type="entry name" value="GTPase_Der"/>
    <property type="match status" value="1"/>
</dbReference>
<keyword evidence="3 8" id="KW-0690">Ribosome biogenesis</keyword>
<comment type="subunit">
    <text evidence="8">Associates with the 50S ribosomal subunit.</text>
</comment>
<evidence type="ECO:0000313" key="12">
    <source>
        <dbReference type="EMBL" id="VFP86370.1"/>
    </source>
</evidence>
<evidence type="ECO:0000256" key="2">
    <source>
        <dbReference type="ARBA" id="ARBA00020953"/>
    </source>
</evidence>
<evidence type="ECO:0000256" key="8">
    <source>
        <dbReference type="HAMAP-Rule" id="MF_00195"/>
    </source>
</evidence>
<dbReference type="NCBIfam" id="TIGR03594">
    <property type="entry name" value="GTPase_EngA"/>
    <property type="match status" value="1"/>
</dbReference>
<dbReference type="PANTHER" id="PTHR43834">
    <property type="entry name" value="GTPASE DER"/>
    <property type="match status" value="1"/>
</dbReference>
<feature type="domain" description="EngA-type G" evidence="11">
    <location>
        <begin position="217"/>
        <end position="390"/>
    </location>
</feature>
<dbReference type="InterPro" id="IPR005225">
    <property type="entry name" value="Small_GTP-bd"/>
</dbReference>
<evidence type="ECO:0000313" key="13">
    <source>
        <dbReference type="Proteomes" id="UP000294343"/>
    </source>
</evidence>
<dbReference type="SUPFAM" id="SSF52540">
    <property type="entry name" value="P-loop containing nucleoside triphosphate hydrolases"/>
    <property type="match status" value="2"/>
</dbReference>
<dbReference type="InterPro" id="IPR031166">
    <property type="entry name" value="G_ENGA"/>
</dbReference>
<dbReference type="GO" id="GO:0005525">
    <property type="term" value="F:GTP binding"/>
    <property type="evidence" value="ECO:0007669"/>
    <property type="project" value="UniProtKB-UniRule"/>
</dbReference>
<dbReference type="Proteomes" id="UP000294343">
    <property type="component" value="Chromosome"/>
</dbReference>
<dbReference type="Pfam" id="PF01926">
    <property type="entry name" value="MMR_HSR1"/>
    <property type="match status" value="2"/>
</dbReference>
<dbReference type="GO" id="GO:0043022">
    <property type="term" value="F:ribosome binding"/>
    <property type="evidence" value="ECO:0007669"/>
    <property type="project" value="TreeGrafter"/>
</dbReference>
<keyword evidence="6 8" id="KW-0342">GTP-binding</keyword>
<dbReference type="PROSITE" id="PS51712">
    <property type="entry name" value="G_ENGA"/>
    <property type="match status" value="2"/>
</dbReference>
<dbReference type="InterPro" id="IPR032859">
    <property type="entry name" value="KH_dom-like"/>
</dbReference>
<evidence type="ECO:0000256" key="9">
    <source>
        <dbReference type="PROSITE-ProRule" id="PRU01049"/>
    </source>
</evidence>
<sequence>MIPIIALIGRPNVGKSTLFNRLTRKRDALVANFPGVTRDRQYGYSHISGCTFICVDTSGIDDKNEDISSQMLQQSKIAIIEAHIILFLVDARAGLMPEDVIVAQYLRLSQKSTFVVANKIAGLDVPSAIAEFWSLGLGEVYPIDASHGEGVTSLITLALLPYMDIMEQKLKDEPHNRTIKHNLVTIPNFKQYKNNNYRYPLATQSAYTNSNPSNLPIKIAIVGRPNVGKSTLTNALLGEKRVIVGNLPGTTRDSVHIPMEYKNRQYILIDTAGVRQRKKLTEAIEKFSVIKTLQAIENANVALLVLDAKECVSDQDLSILRFILDSGRSLVIIVNKWDTLSNAFRNEIKTMIGSRISFIDNARIHFISAITGSGLLPLFNSITEAYACATRQIHTSALTRIMQQATKEHQPPLVTTRRAKLKYAHIGGYSPPVVVIHGNQVQNLPESYKRYLINYFRRSLNIKGTPIRMQFKEAKNPYAEKSKTSCYRKYRKQ</sequence>
<keyword evidence="4 10" id="KW-0677">Repeat</keyword>
<dbReference type="EMBL" id="LR217730">
    <property type="protein sequence ID" value="VFP86370.1"/>
    <property type="molecule type" value="Genomic_DNA"/>
</dbReference>
<evidence type="ECO:0000256" key="10">
    <source>
        <dbReference type="RuleBase" id="RU004481"/>
    </source>
</evidence>